<feature type="region of interest" description="Disordered" evidence="1">
    <location>
        <begin position="115"/>
        <end position="148"/>
    </location>
</feature>
<evidence type="ECO:0000313" key="2">
    <source>
        <dbReference type="EMBL" id="MDD7965451.1"/>
    </source>
</evidence>
<sequence length="271" mass="27435">MTTPHTHHDQTPWNGPFPGVPPVPSQRSVHPTPPAPWAGPFAPATPPAGLQAWPPPPPGAPPGPPPFGPAAGPAGPAGPARPPGGPRPRTARNVLLAVAVVVLGLVTLARLGQSDGTAAAPAPVPASTTAAPAPVTPAPTPKGPRPATGAVIVEQGRSGNGELTAVNGGSTDAYVTLASGQQVIRGFYVRAGETATISDVPDGTYDIYFATGEGWNEDLRGFTAARQATRYDDPFTFTTTSTQFTTWTVTLTPVVGGNAPSSDLSPDAVPR</sequence>
<feature type="compositionally biased region" description="Low complexity" evidence="1">
    <location>
        <begin position="69"/>
        <end position="78"/>
    </location>
</feature>
<dbReference type="EMBL" id="JAQZAO010000003">
    <property type="protein sequence ID" value="MDD7965451.1"/>
    <property type="molecule type" value="Genomic_DNA"/>
</dbReference>
<evidence type="ECO:0000256" key="1">
    <source>
        <dbReference type="SAM" id="MobiDB-lite"/>
    </source>
</evidence>
<feature type="region of interest" description="Disordered" evidence="1">
    <location>
        <begin position="1"/>
        <end position="89"/>
    </location>
</feature>
<name>A0ABT5SRX2_9PSEU</name>
<gene>
    <name evidence="2" type="ORF">PGB27_08810</name>
</gene>
<organism evidence="2 3">
    <name type="scientific">Actinomycetospora lemnae</name>
    <dbReference type="NCBI Taxonomy" id="3019891"/>
    <lineage>
        <taxon>Bacteria</taxon>
        <taxon>Bacillati</taxon>
        <taxon>Actinomycetota</taxon>
        <taxon>Actinomycetes</taxon>
        <taxon>Pseudonocardiales</taxon>
        <taxon>Pseudonocardiaceae</taxon>
        <taxon>Actinomycetospora</taxon>
    </lineage>
</organism>
<reference evidence="2 3" key="1">
    <citation type="submission" date="2023-02" db="EMBL/GenBank/DDBJ databases">
        <title>Genome sequencing required for Actinomycetospora new species description.</title>
        <authorList>
            <person name="Saimee Y."/>
            <person name="Duangmal K."/>
        </authorList>
    </citation>
    <scope>NUCLEOTIDE SEQUENCE [LARGE SCALE GENOMIC DNA]</scope>
    <source>
        <strain evidence="2 3">DW7H6</strain>
    </source>
</reference>
<proteinExistence type="predicted"/>
<protein>
    <submittedName>
        <fullName evidence="2">Uncharacterized protein</fullName>
    </submittedName>
</protein>
<dbReference type="Proteomes" id="UP001300763">
    <property type="component" value="Unassembled WGS sequence"/>
</dbReference>
<feature type="compositionally biased region" description="Pro residues" evidence="1">
    <location>
        <begin position="134"/>
        <end position="144"/>
    </location>
</feature>
<feature type="compositionally biased region" description="Low complexity" evidence="1">
    <location>
        <begin position="115"/>
        <end position="133"/>
    </location>
</feature>
<dbReference type="RefSeq" id="WP_274199992.1">
    <property type="nucleotide sequence ID" value="NZ_JAQZAO010000003.1"/>
</dbReference>
<feature type="compositionally biased region" description="Basic and acidic residues" evidence="1">
    <location>
        <begin position="1"/>
        <end position="10"/>
    </location>
</feature>
<keyword evidence="3" id="KW-1185">Reference proteome</keyword>
<accession>A0ABT5SRX2</accession>
<feature type="compositionally biased region" description="Low complexity" evidence="1">
    <location>
        <begin position="38"/>
        <end position="52"/>
    </location>
</feature>
<feature type="compositionally biased region" description="Pro residues" evidence="1">
    <location>
        <begin position="53"/>
        <end position="68"/>
    </location>
</feature>
<comment type="caution">
    <text evidence="2">The sequence shown here is derived from an EMBL/GenBank/DDBJ whole genome shotgun (WGS) entry which is preliminary data.</text>
</comment>
<dbReference type="PRINTS" id="PR01217">
    <property type="entry name" value="PRICHEXTENSN"/>
</dbReference>
<evidence type="ECO:0000313" key="3">
    <source>
        <dbReference type="Proteomes" id="UP001300763"/>
    </source>
</evidence>